<dbReference type="SUPFAM" id="SSF49899">
    <property type="entry name" value="Concanavalin A-like lectins/glucanases"/>
    <property type="match status" value="1"/>
</dbReference>
<reference evidence="2 3" key="1">
    <citation type="submission" date="2022-05" db="EMBL/GenBank/DDBJ databases">
        <authorList>
            <consortium name="Genoscope - CEA"/>
            <person name="William W."/>
        </authorList>
    </citation>
    <scope>NUCLEOTIDE SEQUENCE [LARGE SCALE GENOMIC DNA]</scope>
</reference>
<keyword evidence="1" id="KW-0472">Membrane</keyword>
<evidence type="ECO:0000313" key="2">
    <source>
        <dbReference type="EMBL" id="CAH3142239.1"/>
    </source>
</evidence>
<dbReference type="InterPro" id="IPR013320">
    <property type="entry name" value="ConA-like_dom_sf"/>
</dbReference>
<dbReference type="EMBL" id="CALNXI010000832">
    <property type="protein sequence ID" value="CAH3142239.1"/>
    <property type="molecule type" value="Genomic_DNA"/>
</dbReference>
<dbReference type="PRINTS" id="PR00895">
    <property type="entry name" value="PENTAXIN"/>
</dbReference>
<proteinExistence type="predicted"/>
<sequence length="250" mass="28305">MPVATRRLQNMAAVKLTAIAGFVVLITLLEQTKPMEARRVKVVHIGTRIRKLIKKVDELKKEIASREQCEPCESIKEEGFLFANPTADYIDAGKLSGPLDSFTFCIWFKLENDRRQGCLFSTGSKRLGGALDLGLVRFSASEGFRLDKWNHFCVTGYPWKFYLDGKLVYTPANRELVLDPGQENLVFGQCHRWTEDESSKADFSFSFNADFSFVGKMAGINFWDRSMSDQDISELFKSCAAGKGQHYFHG</sequence>
<keyword evidence="1" id="KW-0812">Transmembrane</keyword>
<feature type="transmembrane region" description="Helical" evidence="1">
    <location>
        <begin position="12"/>
        <end position="29"/>
    </location>
</feature>
<keyword evidence="3" id="KW-1185">Reference proteome</keyword>
<comment type="caution">
    <text evidence="2">The sequence shown here is derived from an EMBL/GenBank/DDBJ whole genome shotgun (WGS) entry which is preliminary data.</text>
</comment>
<dbReference type="Gene3D" id="2.60.120.200">
    <property type="match status" value="1"/>
</dbReference>
<protein>
    <submittedName>
        <fullName evidence="2">Uncharacterized protein</fullName>
    </submittedName>
</protein>
<name>A0ABN8PFE8_9CNID</name>
<organism evidence="2 3">
    <name type="scientific">Porites evermanni</name>
    <dbReference type="NCBI Taxonomy" id="104178"/>
    <lineage>
        <taxon>Eukaryota</taxon>
        <taxon>Metazoa</taxon>
        <taxon>Cnidaria</taxon>
        <taxon>Anthozoa</taxon>
        <taxon>Hexacorallia</taxon>
        <taxon>Scleractinia</taxon>
        <taxon>Fungiina</taxon>
        <taxon>Poritidae</taxon>
        <taxon>Porites</taxon>
    </lineage>
</organism>
<keyword evidence="1" id="KW-1133">Transmembrane helix</keyword>
<evidence type="ECO:0000256" key="1">
    <source>
        <dbReference type="SAM" id="Phobius"/>
    </source>
</evidence>
<dbReference type="InterPro" id="IPR001759">
    <property type="entry name" value="PTX_dom"/>
</dbReference>
<accession>A0ABN8PFE8</accession>
<evidence type="ECO:0000313" key="3">
    <source>
        <dbReference type="Proteomes" id="UP001159427"/>
    </source>
</evidence>
<dbReference type="Proteomes" id="UP001159427">
    <property type="component" value="Unassembled WGS sequence"/>
</dbReference>
<gene>
    <name evidence="2" type="ORF">PEVE_00042432</name>
</gene>